<dbReference type="InterPro" id="IPR000073">
    <property type="entry name" value="AB_hydrolase_1"/>
</dbReference>
<name>A0A1Y0EL22_9BURK</name>
<dbReference type="KEGG" id="cser:CCO03_05855"/>
<dbReference type="InterPro" id="IPR050266">
    <property type="entry name" value="AB_hydrolase_sf"/>
</dbReference>
<dbReference type="RefSeq" id="WP_087278490.1">
    <property type="nucleotide sequence ID" value="NZ_CP021455.1"/>
</dbReference>
<feature type="domain" description="AB hydrolase-1" evidence="2">
    <location>
        <begin position="25"/>
        <end position="248"/>
    </location>
</feature>
<evidence type="ECO:0000313" key="3">
    <source>
        <dbReference type="EMBL" id="ARU04266.1"/>
    </source>
</evidence>
<dbReference type="PANTHER" id="PTHR43798:SF31">
    <property type="entry name" value="AB HYDROLASE SUPERFAMILY PROTEIN YCLE"/>
    <property type="match status" value="1"/>
</dbReference>
<dbReference type="Gene3D" id="3.40.50.1820">
    <property type="entry name" value="alpha/beta hydrolase"/>
    <property type="match status" value="1"/>
</dbReference>
<dbReference type="GO" id="GO:0016787">
    <property type="term" value="F:hydrolase activity"/>
    <property type="evidence" value="ECO:0007669"/>
    <property type="project" value="UniProtKB-KW"/>
</dbReference>
<gene>
    <name evidence="3" type="ORF">CCO03_05855</name>
</gene>
<dbReference type="EMBL" id="CP021455">
    <property type="protein sequence ID" value="ARU04266.1"/>
    <property type="molecule type" value="Genomic_DNA"/>
</dbReference>
<protein>
    <submittedName>
        <fullName evidence="3">Esterase</fullName>
    </submittedName>
</protein>
<dbReference type="SUPFAM" id="SSF53474">
    <property type="entry name" value="alpha/beta-Hydrolases"/>
    <property type="match status" value="1"/>
</dbReference>
<keyword evidence="1" id="KW-0378">Hydrolase</keyword>
<evidence type="ECO:0000313" key="4">
    <source>
        <dbReference type="Proteomes" id="UP000196138"/>
    </source>
</evidence>
<reference evidence="3 4" key="1">
    <citation type="submission" date="2017-05" db="EMBL/GenBank/DDBJ databases">
        <authorList>
            <person name="Song R."/>
            <person name="Chenine A.L."/>
            <person name="Ruprecht R.M."/>
        </authorList>
    </citation>
    <scope>NUCLEOTIDE SEQUENCE [LARGE SCALE GENOMIC DNA]</scope>
    <source>
        <strain evidence="3 4">DSM 26136</strain>
    </source>
</reference>
<evidence type="ECO:0000256" key="1">
    <source>
        <dbReference type="ARBA" id="ARBA00022801"/>
    </source>
</evidence>
<accession>A0A1Y0EL22</accession>
<dbReference type="Proteomes" id="UP000196138">
    <property type="component" value="Chromosome"/>
</dbReference>
<dbReference type="OrthoDB" id="2086224at2"/>
<dbReference type="PANTHER" id="PTHR43798">
    <property type="entry name" value="MONOACYLGLYCEROL LIPASE"/>
    <property type="match status" value="1"/>
</dbReference>
<dbReference type="InterPro" id="IPR029058">
    <property type="entry name" value="AB_hydrolase_fold"/>
</dbReference>
<dbReference type="Pfam" id="PF00561">
    <property type="entry name" value="Abhydrolase_1"/>
    <property type="match status" value="1"/>
</dbReference>
<keyword evidence="4" id="KW-1185">Reference proteome</keyword>
<dbReference type="AlphaFoldDB" id="A0A1Y0EL22"/>
<sequence length="262" mass="28068">MPRVTVNVPSVQTSVLDDGQGRPTLLIHGTSSSAEMGWAALLPRLSAKRRCLAFDMLGSGETEDHGQAISLDVLVAQAVATAGLAPDGEIDIVGYSLGAVVAAGAAAAMPDRVRRLVLLGGWAQTDARMRLQFDLWAGLSRTDKRQLARLLLVNGLSEQFFQLSPPEVIAVSLDRFTGLLAEGGARQAELDATVNIRALLPKIQAQTLVIAMQQDRLVPPEHCRELADGIAGARFESLDCGHLVMLEQPEALLDLIERHLDA</sequence>
<proteinExistence type="predicted"/>
<evidence type="ECO:0000259" key="2">
    <source>
        <dbReference type="Pfam" id="PF00561"/>
    </source>
</evidence>
<dbReference type="PRINTS" id="PR00111">
    <property type="entry name" value="ABHYDROLASE"/>
</dbReference>
<dbReference type="GO" id="GO:0016020">
    <property type="term" value="C:membrane"/>
    <property type="evidence" value="ECO:0007669"/>
    <property type="project" value="TreeGrafter"/>
</dbReference>
<organism evidence="3 4">
    <name type="scientific">Comamonas serinivorans</name>
    <dbReference type="NCBI Taxonomy" id="1082851"/>
    <lineage>
        <taxon>Bacteria</taxon>
        <taxon>Pseudomonadati</taxon>
        <taxon>Pseudomonadota</taxon>
        <taxon>Betaproteobacteria</taxon>
        <taxon>Burkholderiales</taxon>
        <taxon>Comamonadaceae</taxon>
        <taxon>Comamonas</taxon>
    </lineage>
</organism>